<organism evidence="1 2">
    <name type="scientific">Pistacia integerrima</name>
    <dbReference type="NCBI Taxonomy" id="434235"/>
    <lineage>
        <taxon>Eukaryota</taxon>
        <taxon>Viridiplantae</taxon>
        <taxon>Streptophyta</taxon>
        <taxon>Embryophyta</taxon>
        <taxon>Tracheophyta</taxon>
        <taxon>Spermatophyta</taxon>
        <taxon>Magnoliopsida</taxon>
        <taxon>eudicotyledons</taxon>
        <taxon>Gunneridae</taxon>
        <taxon>Pentapetalae</taxon>
        <taxon>rosids</taxon>
        <taxon>malvids</taxon>
        <taxon>Sapindales</taxon>
        <taxon>Anacardiaceae</taxon>
        <taxon>Pistacia</taxon>
    </lineage>
</organism>
<sequence length="36" mass="4337">MEFHCSFVYAMNDHTSRWTFGMNFIVISSRWEIVHG</sequence>
<gene>
    <name evidence="1" type="ORF">Pint_12205</name>
</gene>
<evidence type="ECO:0000313" key="1">
    <source>
        <dbReference type="EMBL" id="KAJ0017560.1"/>
    </source>
</evidence>
<reference evidence="2" key="1">
    <citation type="journal article" date="2023" name="G3 (Bethesda)">
        <title>Genome assembly and association tests identify interacting loci associated with vigor, precocity, and sex in interspecific pistachio rootstocks.</title>
        <authorList>
            <person name="Palmer W."/>
            <person name="Jacygrad E."/>
            <person name="Sagayaradj S."/>
            <person name="Cavanaugh K."/>
            <person name="Han R."/>
            <person name="Bertier L."/>
            <person name="Beede B."/>
            <person name="Kafkas S."/>
            <person name="Golino D."/>
            <person name="Preece J."/>
            <person name="Michelmore R."/>
        </authorList>
    </citation>
    <scope>NUCLEOTIDE SEQUENCE [LARGE SCALE GENOMIC DNA]</scope>
</reference>
<keyword evidence="2" id="KW-1185">Reference proteome</keyword>
<dbReference type="EMBL" id="CM047747">
    <property type="protein sequence ID" value="KAJ0017560.1"/>
    <property type="molecule type" value="Genomic_DNA"/>
</dbReference>
<proteinExistence type="predicted"/>
<protein>
    <submittedName>
        <fullName evidence="1">Uncharacterized protein</fullName>
    </submittedName>
</protein>
<accession>A0ACC0XHG9</accession>
<name>A0ACC0XHG9_9ROSI</name>
<dbReference type="Proteomes" id="UP001163603">
    <property type="component" value="Chromosome 12"/>
</dbReference>
<comment type="caution">
    <text evidence="1">The sequence shown here is derived from an EMBL/GenBank/DDBJ whole genome shotgun (WGS) entry which is preliminary data.</text>
</comment>
<evidence type="ECO:0000313" key="2">
    <source>
        <dbReference type="Proteomes" id="UP001163603"/>
    </source>
</evidence>